<evidence type="ECO:0000313" key="2">
    <source>
        <dbReference type="Proteomes" id="UP000054560"/>
    </source>
</evidence>
<dbReference type="Proteomes" id="UP000054560">
    <property type="component" value="Unassembled WGS sequence"/>
</dbReference>
<keyword evidence="2" id="KW-1185">Reference proteome</keyword>
<accession>A0A0L0FAZ8</accession>
<gene>
    <name evidence="1" type="ORF">SARC_13522</name>
</gene>
<evidence type="ECO:0000313" key="1">
    <source>
        <dbReference type="EMBL" id="KNC73919.1"/>
    </source>
</evidence>
<sequence length="58" mass="6483">ENAEIKLAENNAHISASGRHEISNGVSFPFLDEAKQALVQFKNKEVQYVQLALDVNKE</sequence>
<reference evidence="1 2" key="1">
    <citation type="submission" date="2011-02" db="EMBL/GenBank/DDBJ databases">
        <title>The Genome Sequence of Sphaeroforma arctica JP610.</title>
        <authorList>
            <consortium name="The Broad Institute Genome Sequencing Platform"/>
            <person name="Russ C."/>
            <person name="Cuomo C."/>
            <person name="Young S.K."/>
            <person name="Zeng Q."/>
            <person name="Gargeya S."/>
            <person name="Alvarado L."/>
            <person name="Berlin A."/>
            <person name="Chapman S.B."/>
            <person name="Chen Z."/>
            <person name="Freedman E."/>
            <person name="Gellesch M."/>
            <person name="Goldberg J."/>
            <person name="Griggs A."/>
            <person name="Gujja S."/>
            <person name="Heilman E."/>
            <person name="Heiman D."/>
            <person name="Howarth C."/>
            <person name="Mehta T."/>
            <person name="Neiman D."/>
            <person name="Pearson M."/>
            <person name="Roberts A."/>
            <person name="Saif S."/>
            <person name="Shea T."/>
            <person name="Shenoy N."/>
            <person name="Sisk P."/>
            <person name="Stolte C."/>
            <person name="Sykes S."/>
            <person name="White J."/>
            <person name="Yandava C."/>
            <person name="Burger G."/>
            <person name="Gray M.W."/>
            <person name="Holland P.W.H."/>
            <person name="King N."/>
            <person name="Lang F.B.F."/>
            <person name="Roger A.J."/>
            <person name="Ruiz-Trillo I."/>
            <person name="Haas B."/>
            <person name="Nusbaum C."/>
            <person name="Birren B."/>
        </authorList>
    </citation>
    <scope>NUCLEOTIDE SEQUENCE [LARGE SCALE GENOMIC DNA]</scope>
    <source>
        <strain evidence="1 2">JP610</strain>
    </source>
</reference>
<proteinExistence type="predicted"/>
<dbReference type="RefSeq" id="XP_014147821.1">
    <property type="nucleotide sequence ID" value="XM_014292346.1"/>
</dbReference>
<dbReference type="GeneID" id="25914026"/>
<dbReference type="EMBL" id="KQ244984">
    <property type="protein sequence ID" value="KNC73919.1"/>
    <property type="molecule type" value="Genomic_DNA"/>
</dbReference>
<dbReference type="OrthoDB" id="10006997at2759"/>
<feature type="non-terminal residue" evidence="1">
    <location>
        <position position="1"/>
    </location>
</feature>
<protein>
    <submittedName>
        <fullName evidence="1">Uncharacterized protein</fullName>
    </submittedName>
</protein>
<name>A0A0L0FAZ8_9EUKA</name>
<feature type="non-terminal residue" evidence="1">
    <location>
        <position position="58"/>
    </location>
</feature>
<dbReference type="STRING" id="667725.A0A0L0FAZ8"/>
<dbReference type="AlphaFoldDB" id="A0A0L0FAZ8"/>
<organism evidence="1 2">
    <name type="scientific">Sphaeroforma arctica JP610</name>
    <dbReference type="NCBI Taxonomy" id="667725"/>
    <lineage>
        <taxon>Eukaryota</taxon>
        <taxon>Ichthyosporea</taxon>
        <taxon>Ichthyophonida</taxon>
        <taxon>Sphaeroforma</taxon>
    </lineage>
</organism>